<dbReference type="KEGG" id="fas:105264520"/>
<dbReference type="GeneID" id="105264520"/>
<evidence type="ECO:0000313" key="9">
    <source>
        <dbReference type="Proteomes" id="UP000694866"/>
    </source>
</evidence>
<evidence type="ECO:0000256" key="2">
    <source>
        <dbReference type="ARBA" id="ARBA00005300"/>
    </source>
</evidence>
<reference evidence="10" key="1">
    <citation type="submission" date="2025-08" db="UniProtKB">
        <authorList>
            <consortium name="RefSeq"/>
        </authorList>
    </citation>
    <scope>IDENTIFICATION</scope>
    <source>
        <strain evidence="10">USDA-PBARC FA_bdor</strain>
        <tissue evidence="10">Whole organism</tissue>
    </source>
</reference>
<sequence>MRPLVEQVDSKPFFSIYNYNYEDVLTSIPYNSEIGEEIKQTGNIRIIAKKIREGNEEMYEIYTDGSKVKGTNSVGAACFCPQLDVKITKSINPKSSVFTAECIALNDALELALRHTDQTICIFTDCLSALEALNRPKLLIKDNDYLLQIRKKFNEFKNRSTFAEEPKLYWIPSHMGIFGNEEVDQLAKSATEVIRPEISRIPFTDFKEGFRIASKKNTSEQLRDQGALKGKNYFDNFFDNSSKPWFYKYKKLKRNTIVWINRLRANHYNLKSSLARIGIISDPAGECGHPEEDVDHIVWQCPRFTEQRKRMEERIVKLCPTPRIMSNILYNMNPIVIKSIDKFLIECELRI</sequence>
<evidence type="ECO:0000256" key="1">
    <source>
        <dbReference type="ARBA" id="ARBA00000077"/>
    </source>
</evidence>
<evidence type="ECO:0000256" key="4">
    <source>
        <dbReference type="ARBA" id="ARBA00022722"/>
    </source>
</evidence>
<dbReference type="RefSeq" id="XP_011299754.1">
    <property type="nucleotide sequence ID" value="XM_011301452.1"/>
</dbReference>
<dbReference type="InterPro" id="IPR036397">
    <property type="entry name" value="RNaseH_sf"/>
</dbReference>
<protein>
    <recommendedName>
        <fullName evidence="3">ribonuclease H</fullName>
        <ecNumber evidence="3">3.1.26.4</ecNumber>
    </recommendedName>
</protein>
<dbReference type="InterPro" id="IPR050092">
    <property type="entry name" value="RNase_H"/>
</dbReference>
<keyword evidence="6" id="KW-0255">Endonuclease</keyword>
<dbReference type="PROSITE" id="PS50879">
    <property type="entry name" value="RNASE_H_1"/>
    <property type="match status" value="1"/>
</dbReference>
<comment type="catalytic activity">
    <reaction evidence="1">
        <text>Endonucleolytic cleavage to 5'-phosphomonoester.</text>
        <dbReference type="EC" id="3.1.26.4"/>
    </reaction>
</comment>
<evidence type="ECO:0000256" key="6">
    <source>
        <dbReference type="ARBA" id="ARBA00022759"/>
    </source>
</evidence>
<dbReference type="SUPFAM" id="SSF53098">
    <property type="entry name" value="Ribonuclease H-like"/>
    <property type="match status" value="1"/>
</dbReference>
<evidence type="ECO:0000256" key="7">
    <source>
        <dbReference type="ARBA" id="ARBA00022801"/>
    </source>
</evidence>
<dbReference type="InterPro" id="IPR012337">
    <property type="entry name" value="RNaseH-like_sf"/>
</dbReference>
<dbReference type="AlphaFoldDB" id="A0A9R1SYX5"/>
<dbReference type="PANTHER" id="PTHR10642">
    <property type="entry name" value="RIBONUCLEASE H1"/>
    <property type="match status" value="1"/>
</dbReference>
<keyword evidence="7" id="KW-0378">Hydrolase</keyword>
<feature type="domain" description="RNase H type-1" evidence="8">
    <location>
        <begin position="55"/>
        <end position="192"/>
    </location>
</feature>
<proteinExistence type="inferred from homology"/>
<evidence type="ECO:0000256" key="5">
    <source>
        <dbReference type="ARBA" id="ARBA00022723"/>
    </source>
</evidence>
<dbReference type="GO" id="GO:0004523">
    <property type="term" value="F:RNA-DNA hybrid ribonuclease activity"/>
    <property type="evidence" value="ECO:0007669"/>
    <property type="project" value="UniProtKB-EC"/>
</dbReference>
<organism evidence="9 10">
    <name type="scientific">Fopius arisanus</name>
    <dbReference type="NCBI Taxonomy" id="64838"/>
    <lineage>
        <taxon>Eukaryota</taxon>
        <taxon>Metazoa</taxon>
        <taxon>Ecdysozoa</taxon>
        <taxon>Arthropoda</taxon>
        <taxon>Hexapoda</taxon>
        <taxon>Insecta</taxon>
        <taxon>Pterygota</taxon>
        <taxon>Neoptera</taxon>
        <taxon>Endopterygota</taxon>
        <taxon>Hymenoptera</taxon>
        <taxon>Apocrita</taxon>
        <taxon>Ichneumonoidea</taxon>
        <taxon>Braconidae</taxon>
        <taxon>Opiinae</taxon>
        <taxon>Fopius</taxon>
    </lineage>
</organism>
<name>A0A9R1SYX5_9HYME</name>
<dbReference type="CDD" id="cd09276">
    <property type="entry name" value="Rnase_HI_RT_non_LTR"/>
    <property type="match status" value="1"/>
</dbReference>
<keyword evidence="9" id="KW-1185">Reference proteome</keyword>
<dbReference type="Proteomes" id="UP000694866">
    <property type="component" value="Unplaced"/>
</dbReference>
<evidence type="ECO:0000313" key="10">
    <source>
        <dbReference type="RefSeq" id="XP_011299754.1"/>
    </source>
</evidence>
<dbReference type="GO" id="GO:0003676">
    <property type="term" value="F:nucleic acid binding"/>
    <property type="evidence" value="ECO:0007669"/>
    <property type="project" value="InterPro"/>
</dbReference>
<dbReference type="OrthoDB" id="7700353at2759"/>
<dbReference type="InterPro" id="IPR002156">
    <property type="entry name" value="RNaseH_domain"/>
</dbReference>
<accession>A0A9R1SYX5</accession>
<keyword evidence="4" id="KW-0540">Nuclease</keyword>
<comment type="similarity">
    <text evidence="2">Belongs to the RNase H family.</text>
</comment>
<dbReference type="EC" id="3.1.26.4" evidence="3"/>
<dbReference type="PANTHER" id="PTHR10642:SF26">
    <property type="entry name" value="RIBONUCLEASE H1"/>
    <property type="match status" value="1"/>
</dbReference>
<dbReference type="GO" id="GO:0043137">
    <property type="term" value="P:DNA replication, removal of RNA primer"/>
    <property type="evidence" value="ECO:0007669"/>
    <property type="project" value="TreeGrafter"/>
</dbReference>
<evidence type="ECO:0000259" key="8">
    <source>
        <dbReference type="PROSITE" id="PS50879"/>
    </source>
</evidence>
<evidence type="ECO:0000256" key="3">
    <source>
        <dbReference type="ARBA" id="ARBA00012180"/>
    </source>
</evidence>
<dbReference type="GO" id="GO:0046872">
    <property type="term" value="F:metal ion binding"/>
    <property type="evidence" value="ECO:0007669"/>
    <property type="project" value="UniProtKB-KW"/>
</dbReference>
<dbReference type="Gene3D" id="3.30.420.10">
    <property type="entry name" value="Ribonuclease H-like superfamily/Ribonuclease H"/>
    <property type="match status" value="1"/>
</dbReference>
<dbReference type="Pfam" id="PF00075">
    <property type="entry name" value="RNase_H"/>
    <property type="match status" value="1"/>
</dbReference>
<keyword evidence="5" id="KW-0479">Metal-binding</keyword>
<gene>
    <name evidence="10" type="primary">LOC105264520</name>
</gene>